<comment type="subcellular location">
    <subcellularLocation>
        <location evidence="1">Cell envelope</location>
    </subcellularLocation>
</comment>
<dbReference type="Gene3D" id="1.10.760.10">
    <property type="entry name" value="Cytochrome c-like domain"/>
    <property type="match status" value="2"/>
</dbReference>
<dbReference type="Pfam" id="PF03150">
    <property type="entry name" value="CCP_MauG"/>
    <property type="match status" value="1"/>
</dbReference>
<dbReference type="PANTHER" id="PTHR30600">
    <property type="entry name" value="CYTOCHROME C PEROXIDASE-RELATED"/>
    <property type="match status" value="1"/>
</dbReference>
<dbReference type="SUPFAM" id="SSF46626">
    <property type="entry name" value="Cytochrome c"/>
    <property type="match status" value="2"/>
</dbReference>
<dbReference type="InterPro" id="IPR004852">
    <property type="entry name" value="Di-haem_cyt_c_peroxidsae"/>
</dbReference>
<dbReference type="GO" id="GO:0046872">
    <property type="term" value="F:metal ion binding"/>
    <property type="evidence" value="ECO:0007669"/>
    <property type="project" value="UniProtKB-KW"/>
</dbReference>
<proteinExistence type="predicted"/>
<evidence type="ECO:0000256" key="2">
    <source>
        <dbReference type="ARBA" id="ARBA00022617"/>
    </source>
</evidence>
<dbReference type="InterPro" id="IPR036909">
    <property type="entry name" value="Cyt_c-like_dom_sf"/>
</dbReference>
<sequence length="386" mass="41340">MRTALRPTPLLLAALAGALVVAGGVLVARGEAAEPIAFASPAALGEALFFDPRLSRDGTMACATCHDPQAGFADPRDDALDGAVSLGGDGVAHGRRNAPTLTYAQAVPAFHRDEEGYRGGLFHDGRAVDLADQAGRPMLDQAEMMMADEAAIVAAVRADPAYEAAFDAFFAPGVLDDPTRGFGAIGEAIAAFERTETFAPYSSKYDRWLAGEAELDDWEELGRVLFFSQQFTNCALCHLGDGGLSDPRETFTDHRYHNIGTPAHPGLEADDAGLAENPAVAGDPGQAGRYRTPTLRNVAVTGPYMHNGVFADLRTVILFYNTYNTRSQARRINPETGEPFGPPPHPETLALEELEHGPALDDQRIDALVAFLKTLTDERYEALLSD</sequence>
<dbReference type="PANTHER" id="PTHR30600:SF10">
    <property type="entry name" value="BLL6722 PROTEIN"/>
    <property type="match status" value="1"/>
</dbReference>
<dbReference type="PROSITE" id="PS51007">
    <property type="entry name" value="CYTC"/>
    <property type="match status" value="2"/>
</dbReference>
<keyword evidence="10" id="KW-1185">Reference proteome</keyword>
<keyword evidence="5" id="KW-0560">Oxidoreductase</keyword>
<dbReference type="AlphaFoldDB" id="A0A917QHL1"/>
<keyword evidence="6 7" id="KW-0408">Iron</keyword>
<keyword evidence="3 7" id="KW-0479">Metal-binding</keyword>
<gene>
    <name evidence="9" type="ORF">GCM10011322_42160</name>
</gene>
<feature type="domain" description="Cytochrome c" evidence="8">
    <location>
        <begin position="217"/>
        <end position="376"/>
    </location>
</feature>
<dbReference type="Proteomes" id="UP000600449">
    <property type="component" value="Unassembled WGS sequence"/>
</dbReference>
<dbReference type="EMBL" id="BMMF01000015">
    <property type="protein sequence ID" value="GGK50679.1"/>
    <property type="molecule type" value="Genomic_DNA"/>
</dbReference>
<evidence type="ECO:0000313" key="9">
    <source>
        <dbReference type="EMBL" id="GGK50679.1"/>
    </source>
</evidence>
<evidence type="ECO:0000256" key="7">
    <source>
        <dbReference type="PROSITE-ProRule" id="PRU00433"/>
    </source>
</evidence>
<evidence type="ECO:0000256" key="4">
    <source>
        <dbReference type="ARBA" id="ARBA00022729"/>
    </source>
</evidence>
<protein>
    <submittedName>
        <fullName evidence="9">Methylamine utilization protein MauG</fullName>
    </submittedName>
</protein>
<keyword evidence="2 7" id="KW-0349">Heme</keyword>
<dbReference type="GO" id="GO:0009055">
    <property type="term" value="F:electron transfer activity"/>
    <property type="evidence" value="ECO:0007669"/>
    <property type="project" value="InterPro"/>
</dbReference>
<dbReference type="GO" id="GO:0030313">
    <property type="term" value="C:cell envelope"/>
    <property type="evidence" value="ECO:0007669"/>
    <property type="project" value="UniProtKB-SubCell"/>
</dbReference>
<name>A0A917QHL1_9HYPH</name>
<reference evidence="9 10" key="1">
    <citation type="journal article" date="2014" name="Int. J. Syst. Evol. Microbiol.">
        <title>Complete genome sequence of Corynebacterium casei LMG S-19264T (=DSM 44701T), isolated from a smear-ripened cheese.</title>
        <authorList>
            <consortium name="US DOE Joint Genome Institute (JGI-PGF)"/>
            <person name="Walter F."/>
            <person name="Albersmeier A."/>
            <person name="Kalinowski J."/>
            <person name="Ruckert C."/>
        </authorList>
    </citation>
    <scope>NUCLEOTIDE SEQUENCE [LARGE SCALE GENOMIC DNA]</scope>
    <source>
        <strain evidence="9 10">CGMCC 1.9161</strain>
    </source>
</reference>
<evidence type="ECO:0000256" key="5">
    <source>
        <dbReference type="ARBA" id="ARBA00023002"/>
    </source>
</evidence>
<dbReference type="GO" id="GO:0020037">
    <property type="term" value="F:heme binding"/>
    <property type="evidence" value="ECO:0007669"/>
    <property type="project" value="InterPro"/>
</dbReference>
<dbReference type="InterPro" id="IPR009056">
    <property type="entry name" value="Cyt_c-like_dom"/>
</dbReference>
<dbReference type="InterPro" id="IPR051395">
    <property type="entry name" value="Cytochrome_c_Peroxidase/MauG"/>
</dbReference>
<evidence type="ECO:0000256" key="3">
    <source>
        <dbReference type="ARBA" id="ARBA00022723"/>
    </source>
</evidence>
<evidence type="ECO:0000259" key="8">
    <source>
        <dbReference type="PROSITE" id="PS51007"/>
    </source>
</evidence>
<dbReference type="RefSeq" id="WP_188915254.1">
    <property type="nucleotide sequence ID" value="NZ_BMMF01000015.1"/>
</dbReference>
<feature type="domain" description="Cytochrome c" evidence="8">
    <location>
        <begin position="40"/>
        <end position="160"/>
    </location>
</feature>
<dbReference type="GO" id="GO:0004130">
    <property type="term" value="F:cytochrome-c peroxidase activity"/>
    <property type="evidence" value="ECO:0007669"/>
    <property type="project" value="TreeGrafter"/>
</dbReference>
<evidence type="ECO:0000256" key="6">
    <source>
        <dbReference type="ARBA" id="ARBA00023004"/>
    </source>
</evidence>
<evidence type="ECO:0000313" key="10">
    <source>
        <dbReference type="Proteomes" id="UP000600449"/>
    </source>
</evidence>
<accession>A0A917QHL1</accession>
<comment type="caution">
    <text evidence="9">The sequence shown here is derived from an EMBL/GenBank/DDBJ whole genome shotgun (WGS) entry which is preliminary data.</text>
</comment>
<evidence type="ECO:0000256" key="1">
    <source>
        <dbReference type="ARBA" id="ARBA00004196"/>
    </source>
</evidence>
<organism evidence="9 10">
    <name type="scientific">Salinarimonas ramus</name>
    <dbReference type="NCBI Taxonomy" id="690164"/>
    <lineage>
        <taxon>Bacteria</taxon>
        <taxon>Pseudomonadati</taxon>
        <taxon>Pseudomonadota</taxon>
        <taxon>Alphaproteobacteria</taxon>
        <taxon>Hyphomicrobiales</taxon>
        <taxon>Salinarimonadaceae</taxon>
        <taxon>Salinarimonas</taxon>
    </lineage>
</organism>
<keyword evidence="4" id="KW-0732">Signal</keyword>